<dbReference type="Pfam" id="PF08548">
    <property type="entry name" value="Peptidase_M10_C"/>
    <property type="match status" value="1"/>
</dbReference>
<dbReference type="PRINTS" id="PR00313">
    <property type="entry name" value="CABNDNGRPT"/>
</dbReference>
<comment type="cofactor">
    <cofactor evidence="1">
        <name>Ca(2+)</name>
        <dbReference type="ChEBI" id="CHEBI:29108"/>
    </cofactor>
</comment>
<feature type="domain" description="Peptidase M10 serralysin C-terminal" evidence="6">
    <location>
        <begin position="372"/>
        <end position="423"/>
    </location>
</feature>
<comment type="subcellular location">
    <subcellularLocation>
        <location evidence="2">Secreted</location>
    </subcellularLocation>
</comment>
<dbReference type="RefSeq" id="WP_168083697.1">
    <property type="nucleotide sequence ID" value="NZ_JAAVJI010000004.1"/>
</dbReference>
<name>A0ABX0YCN9_9PSED</name>
<dbReference type="Proteomes" id="UP000746535">
    <property type="component" value="Unassembled WGS sequence"/>
</dbReference>
<dbReference type="InterPro" id="IPR001343">
    <property type="entry name" value="Hemolysn_Ca-bd"/>
</dbReference>
<keyword evidence="5" id="KW-0106">Calcium</keyword>
<comment type="caution">
    <text evidence="7">The sequence shown here is derived from an EMBL/GenBank/DDBJ whole genome shotgun (WGS) entry which is preliminary data.</text>
</comment>
<dbReference type="Gene3D" id="2.150.10.10">
    <property type="entry name" value="Serralysin-like metalloprotease, C-terminal"/>
    <property type="match status" value="2"/>
</dbReference>
<organism evidence="7 8">
    <name type="scientific">Pseudomonas quercus</name>
    <dbReference type="NCBI Taxonomy" id="2722792"/>
    <lineage>
        <taxon>Bacteria</taxon>
        <taxon>Pseudomonadati</taxon>
        <taxon>Pseudomonadota</taxon>
        <taxon>Gammaproteobacteria</taxon>
        <taxon>Pseudomonadales</taxon>
        <taxon>Pseudomonadaceae</taxon>
        <taxon>Pseudomonas</taxon>
    </lineage>
</organism>
<keyword evidence="4" id="KW-0677">Repeat</keyword>
<evidence type="ECO:0000313" key="7">
    <source>
        <dbReference type="EMBL" id="NJP01126.1"/>
    </source>
</evidence>
<evidence type="ECO:0000259" key="6">
    <source>
        <dbReference type="Pfam" id="PF08548"/>
    </source>
</evidence>
<dbReference type="EMBL" id="JAAVJI010000004">
    <property type="protein sequence ID" value="NJP01126.1"/>
    <property type="molecule type" value="Genomic_DNA"/>
</dbReference>
<evidence type="ECO:0000256" key="1">
    <source>
        <dbReference type="ARBA" id="ARBA00001913"/>
    </source>
</evidence>
<keyword evidence="8" id="KW-1185">Reference proteome</keyword>
<evidence type="ECO:0000313" key="8">
    <source>
        <dbReference type="Proteomes" id="UP000746535"/>
    </source>
</evidence>
<evidence type="ECO:0000256" key="3">
    <source>
        <dbReference type="ARBA" id="ARBA00022525"/>
    </source>
</evidence>
<sequence length="503" mass="54350">MAQTKKTALQSKADDTVAISLHGTYDSYVGTADDDIITGTKKRDSIFGVDGDDMLKGHAGQPNPYDAPDRYNGGAGVDTMISHPVYSHGNTFVYTSVTDSYFDKQGSHSDLIKEFQPFDVLDLTALGLERVGNGHNGDLAVTYNADENITYVRSLDKNAQGQAFEVRLEGDYADQLSTQNFVLRYNLTADSDGREHQESDKQYVITGTEGDDYLIVPHANNIVTGGGGADKLFSGDSFTTFVYDYVTDSFVNDNTGQSSIDSIIGFGLGVGDHLDVSALGFTGLGNGYNGTLNYSYDRQAGYAIAQSFETDEDGNRFVVHLTQYDRYPLAGVQDMDRFTFAGANVADRASQTLTGDGYRDSFSNSSEGGILIGGGDDDVLVGNTGIDTFRYLEKSDSFRGDSDFIQNFDATQDRIDVSALGYTGLGDGTDGTLKLIYDTYTHRTYLKDYEADAEGQRFEIGIDKNVANAFSADNLIVADASTHTTAAPIELVGMAPVELHSIG</sequence>
<protein>
    <submittedName>
        <fullName evidence="7">Calcium-binding protein</fullName>
    </submittedName>
</protein>
<keyword evidence="3" id="KW-0964">Secreted</keyword>
<evidence type="ECO:0000256" key="5">
    <source>
        <dbReference type="ARBA" id="ARBA00022837"/>
    </source>
</evidence>
<gene>
    <name evidence="7" type="ORF">HBH25_09635</name>
</gene>
<evidence type="ECO:0000256" key="2">
    <source>
        <dbReference type="ARBA" id="ARBA00004613"/>
    </source>
</evidence>
<evidence type="ECO:0000256" key="4">
    <source>
        <dbReference type="ARBA" id="ARBA00022737"/>
    </source>
</evidence>
<proteinExistence type="predicted"/>
<dbReference type="Pfam" id="PF00353">
    <property type="entry name" value="HemolysinCabind"/>
    <property type="match status" value="2"/>
</dbReference>
<dbReference type="InterPro" id="IPR011049">
    <property type="entry name" value="Serralysin-like_metalloprot_C"/>
</dbReference>
<dbReference type="InterPro" id="IPR013858">
    <property type="entry name" value="Peptidase_M10B_C"/>
</dbReference>
<accession>A0ABX0YCN9</accession>
<dbReference type="SUPFAM" id="SSF51120">
    <property type="entry name" value="beta-Roll"/>
    <property type="match status" value="3"/>
</dbReference>
<reference evidence="7 8" key="1">
    <citation type="submission" date="2020-03" db="EMBL/GenBank/DDBJ databases">
        <authorList>
            <person name="Wang L."/>
            <person name="He N."/>
            <person name="Li Y."/>
            <person name="Fang Y."/>
            <person name="Zhang F."/>
        </authorList>
    </citation>
    <scope>NUCLEOTIDE SEQUENCE [LARGE SCALE GENOMIC DNA]</scope>
    <source>
        <strain evidence="8">hsmgli-8</strain>
    </source>
</reference>